<dbReference type="InterPro" id="IPR029063">
    <property type="entry name" value="SAM-dependent_MTases_sf"/>
</dbReference>
<reference evidence="2 3" key="1">
    <citation type="submission" date="2020-08" db="EMBL/GenBank/DDBJ databases">
        <title>Cohnella phylogeny.</title>
        <authorList>
            <person name="Dunlap C."/>
        </authorList>
    </citation>
    <scope>NUCLEOTIDE SEQUENCE [LARGE SCALE GENOMIC DNA]</scope>
    <source>
        <strain evidence="2 3">DSM 25239</strain>
    </source>
</reference>
<dbReference type="PANTHER" id="PTHR14911">
    <property type="entry name" value="THUMP DOMAIN-CONTAINING"/>
    <property type="match status" value="1"/>
</dbReference>
<proteinExistence type="predicted"/>
<dbReference type="SUPFAM" id="SSF53335">
    <property type="entry name" value="S-adenosyl-L-methionine-dependent methyltransferases"/>
    <property type="match status" value="1"/>
</dbReference>
<dbReference type="AlphaFoldDB" id="A0A841U2R3"/>
<sequence length="293" mass="31843">MELRALFGTEAGPGILKSPIGIDPGRSPFIKERIEVLYEGTSVEELAGFAEGLELGDATFKVRALKRSDLPPPDKPSFERLHDIEREIGSRIRGRADVRHPDRAFGVAAFGGRWHFGPYAKSSALWHRHLRKPRAYSIALPTRLARAVANIAVPDPAGVKAIDPCCGIGTVLVEALSMGISIAGRDINPLAVQGARENLAHFGLAGEVALGSIAEIEERYDAAVVDLPYNHVSRISPEERRAIAEHARRIADRAVFLSIEPIDDLLAGAGFEIVDRCLARKGASFARHVLLCR</sequence>
<keyword evidence="3" id="KW-1185">Reference proteome</keyword>
<evidence type="ECO:0000259" key="1">
    <source>
        <dbReference type="Pfam" id="PF01170"/>
    </source>
</evidence>
<dbReference type="InterPro" id="IPR000241">
    <property type="entry name" value="RlmKL-like_Mtase"/>
</dbReference>
<dbReference type="PANTHER" id="PTHR14911:SF13">
    <property type="entry name" value="TRNA (GUANINE(6)-N2)-METHYLTRANSFERASE THUMP3"/>
    <property type="match status" value="1"/>
</dbReference>
<feature type="domain" description="Ribosomal RNA large subunit methyltransferase K/L-like methyltransferase" evidence="1">
    <location>
        <begin position="134"/>
        <end position="230"/>
    </location>
</feature>
<keyword evidence="2" id="KW-0808">Transferase</keyword>
<gene>
    <name evidence="2" type="ORF">H7B90_20400</name>
</gene>
<dbReference type="GO" id="GO:0030488">
    <property type="term" value="P:tRNA methylation"/>
    <property type="evidence" value="ECO:0007669"/>
    <property type="project" value="TreeGrafter"/>
</dbReference>
<dbReference type="Pfam" id="PF01170">
    <property type="entry name" value="UPF0020"/>
    <property type="match status" value="1"/>
</dbReference>
<comment type="caution">
    <text evidence="2">The sequence shown here is derived from an EMBL/GenBank/DDBJ whole genome shotgun (WGS) entry which is preliminary data.</text>
</comment>
<name>A0A841U2R3_9BACL</name>
<evidence type="ECO:0000313" key="3">
    <source>
        <dbReference type="Proteomes" id="UP000553776"/>
    </source>
</evidence>
<dbReference type="EMBL" id="JACJVR010000079">
    <property type="protein sequence ID" value="MBB6693762.1"/>
    <property type="molecule type" value="Genomic_DNA"/>
</dbReference>
<accession>A0A841U2R3</accession>
<keyword evidence="2" id="KW-0489">Methyltransferase</keyword>
<dbReference type="Proteomes" id="UP000553776">
    <property type="component" value="Unassembled WGS sequence"/>
</dbReference>
<organism evidence="2 3">
    <name type="scientific">Cohnella xylanilytica</name>
    <dbReference type="NCBI Taxonomy" id="557555"/>
    <lineage>
        <taxon>Bacteria</taxon>
        <taxon>Bacillati</taxon>
        <taxon>Bacillota</taxon>
        <taxon>Bacilli</taxon>
        <taxon>Bacillales</taxon>
        <taxon>Paenibacillaceae</taxon>
        <taxon>Cohnella</taxon>
    </lineage>
</organism>
<protein>
    <submittedName>
        <fullName evidence="2">RNA methyltransferase</fullName>
    </submittedName>
</protein>
<evidence type="ECO:0000313" key="2">
    <source>
        <dbReference type="EMBL" id="MBB6693762.1"/>
    </source>
</evidence>
<dbReference type="CDD" id="cd02440">
    <property type="entry name" value="AdoMet_MTases"/>
    <property type="match status" value="1"/>
</dbReference>
<dbReference type="GO" id="GO:0016423">
    <property type="term" value="F:tRNA (guanine) methyltransferase activity"/>
    <property type="evidence" value="ECO:0007669"/>
    <property type="project" value="TreeGrafter"/>
</dbReference>
<dbReference type="Gene3D" id="3.40.50.150">
    <property type="entry name" value="Vaccinia Virus protein VP39"/>
    <property type="match status" value="1"/>
</dbReference>